<feature type="transmembrane region" description="Helical" evidence="1">
    <location>
        <begin position="106"/>
        <end position="137"/>
    </location>
</feature>
<gene>
    <name evidence="2" type="ORF">BCF44_118135</name>
</gene>
<dbReference type="EMBL" id="QUNO01000018">
    <property type="protein sequence ID" value="REH35275.1"/>
    <property type="molecule type" value="Genomic_DNA"/>
</dbReference>
<dbReference type="AlphaFoldDB" id="A0A3E0H0D3"/>
<feature type="transmembrane region" description="Helical" evidence="1">
    <location>
        <begin position="169"/>
        <end position="190"/>
    </location>
</feature>
<dbReference type="PANTHER" id="PTHR37305">
    <property type="entry name" value="INTEGRAL MEMBRANE PROTEIN-RELATED"/>
    <property type="match status" value="1"/>
</dbReference>
<name>A0A3E0H0D3_9PSEU</name>
<dbReference type="PANTHER" id="PTHR37305:SF1">
    <property type="entry name" value="MEMBRANE PROTEIN"/>
    <property type="match status" value="1"/>
</dbReference>
<keyword evidence="1" id="KW-1133">Transmembrane helix</keyword>
<dbReference type="Pfam" id="PF12730">
    <property type="entry name" value="ABC2_membrane_4"/>
    <property type="match status" value="1"/>
</dbReference>
<comment type="caution">
    <text evidence="2">The sequence shown here is derived from an EMBL/GenBank/DDBJ whole genome shotgun (WGS) entry which is preliminary data.</text>
</comment>
<dbReference type="OrthoDB" id="3217553at2"/>
<reference evidence="2 3" key="1">
    <citation type="submission" date="2018-08" db="EMBL/GenBank/DDBJ databases">
        <title>Genomic Encyclopedia of Archaeal and Bacterial Type Strains, Phase II (KMG-II): from individual species to whole genera.</title>
        <authorList>
            <person name="Goeker M."/>
        </authorList>
    </citation>
    <scope>NUCLEOTIDE SEQUENCE [LARGE SCALE GENOMIC DNA]</scope>
    <source>
        <strain evidence="2 3">DSM 45791</strain>
    </source>
</reference>
<protein>
    <submittedName>
        <fullName evidence="2">ABC-2 type transport system permease protein</fullName>
    </submittedName>
</protein>
<feature type="transmembrane region" description="Helical" evidence="1">
    <location>
        <begin position="15"/>
        <end position="33"/>
    </location>
</feature>
<dbReference type="RefSeq" id="WP_116180032.1">
    <property type="nucleotide sequence ID" value="NZ_CP144375.1"/>
</dbReference>
<feature type="transmembrane region" description="Helical" evidence="1">
    <location>
        <begin position="197"/>
        <end position="217"/>
    </location>
</feature>
<evidence type="ECO:0000256" key="1">
    <source>
        <dbReference type="SAM" id="Phobius"/>
    </source>
</evidence>
<evidence type="ECO:0000313" key="3">
    <source>
        <dbReference type="Proteomes" id="UP000256269"/>
    </source>
</evidence>
<proteinExistence type="predicted"/>
<dbReference type="Proteomes" id="UP000256269">
    <property type="component" value="Unassembled WGS sequence"/>
</dbReference>
<sequence length="277" mass="28617">MIAVELRKLVLRPRIWVNILLLCGLPLIVGIFLKTADFAPPPGQGGAFLSAVRGNGLLFPAAALALVLPVFLPLSVAVVAGDSIAGESVGGTLRYLLIRPVGRTRLLFAKIIALVAFVLLAIACVVVSSLVVGVILFGTGTSAAGGAAAGAATSLSGVSLTQGQLAARLLYSIGYIVVAMIGFGAIGLFLSTLTSSSLGAALGALSILITSAVLQTLDAATGVRPYLPTNYWLSWIDFFRDPIFWDSIDKGLLLQAGYVVVFFGAAWANLATKDITS</sequence>
<organism evidence="2 3">
    <name type="scientific">Kutzneria buriramensis</name>
    <dbReference type="NCBI Taxonomy" id="1045776"/>
    <lineage>
        <taxon>Bacteria</taxon>
        <taxon>Bacillati</taxon>
        <taxon>Actinomycetota</taxon>
        <taxon>Actinomycetes</taxon>
        <taxon>Pseudonocardiales</taxon>
        <taxon>Pseudonocardiaceae</taxon>
        <taxon>Kutzneria</taxon>
    </lineage>
</organism>
<keyword evidence="3" id="KW-1185">Reference proteome</keyword>
<accession>A0A3E0H0D3</accession>
<evidence type="ECO:0000313" key="2">
    <source>
        <dbReference type="EMBL" id="REH35275.1"/>
    </source>
</evidence>
<feature type="transmembrane region" description="Helical" evidence="1">
    <location>
        <begin position="252"/>
        <end position="271"/>
    </location>
</feature>
<feature type="transmembrane region" description="Helical" evidence="1">
    <location>
        <begin position="57"/>
        <end position="85"/>
    </location>
</feature>
<keyword evidence="1" id="KW-0472">Membrane</keyword>
<keyword evidence="1" id="KW-0812">Transmembrane</keyword>